<evidence type="ECO:0000313" key="1">
    <source>
        <dbReference type="EMBL" id="KGM92610.1"/>
    </source>
</evidence>
<reference evidence="1 2" key="1">
    <citation type="journal article" date="2011" name="PLoS Genet.">
        <title>Comparative genomic analysis of human fungal pathogens causing paracoccidioidomycosis.</title>
        <authorList>
            <person name="Desjardins C.A."/>
            <person name="Champion M.D."/>
            <person name="Holder J.W."/>
            <person name="Muszewska A."/>
            <person name="Goldberg J."/>
            <person name="Bailao A.M."/>
            <person name="Brigido M.M."/>
            <person name="Ferreira M.E."/>
            <person name="Garcia A.M."/>
            <person name="Grynberg M."/>
            <person name="Gujja S."/>
            <person name="Heiman D.I."/>
            <person name="Henn M.R."/>
            <person name="Kodira C.D."/>
            <person name="Leon-Narvaez H."/>
            <person name="Longo L.V."/>
            <person name="Ma L.J."/>
            <person name="Malavazi I."/>
            <person name="Matsuo A.L."/>
            <person name="Morais F.V."/>
            <person name="Pereira M."/>
            <person name="Rodriguez-Brito S."/>
            <person name="Sakthikumar S."/>
            <person name="Salem-Izacc S.M."/>
            <person name="Sykes S.M."/>
            <person name="Teixeira M.M."/>
            <person name="Vallejo M.C."/>
            <person name="Walter M.E."/>
            <person name="Yandava C."/>
            <person name="Young S."/>
            <person name="Zeng Q."/>
            <person name="Zucker J."/>
            <person name="Felipe M.S."/>
            <person name="Goldman G.H."/>
            <person name="Haas B.J."/>
            <person name="McEwen J.G."/>
            <person name="Nino-Vega G."/>
            <person name="Puccia R."/>
            <person name="San-Blas G."/>
            <person name="Soares C.M."/>
            <person name="Birren B.W."/>
            <person name="Cuomo C.A."/>
        </authorList>
    </citation>
    <scope>NUCLEOTIDE SEQUENCE [LARGE SCALE GENOMIC DNA]</scope>
    <source>
        <strain evidence="1 2">Pb18</strain>
    </source>
</reference>
<name>A0A0A0HZ23_PARBD</name>
<evidence type="ECO:0000313" key="2">
    <source>
        <dbReference type="Proteomes" id="UP000001628"/>
    </source>
</evidence>
<gene>
    <name evidence="1" type="ORF">PADG_11059</name>
</gene>
<keyword evidence="2" id="KW-1185">Reference proteome</keyword>
<dbReference type="Proteomes" id="UP000001628">
    <property type="component" value="Unassembled WGS sequence"/>
</dbReference>
<dbReference type="RefSeq" id="XP_010756663.1">
    <property type="nucleotide sequence ID" value="XM_010758361.1"/>
</dbReference>
<dbReference type="InParanoid" id="A0A0A0HZ23"/>
<organism evidence="1 2">
    <name type="scientific">Paracoccidioides brasiliensis (strain Pb18)</name>
    <dbReference type="NCBI Taxonomy" id="502780"/>
    <lineage>
        <taxon>Eukaryota</taxon>
        <taxon>Fungi</taxon>
        <taxon>Dikarya</taxon>
        <taxon>Ascomycota</taxon>
        <taxon>Pezizomycotina</taxon>
        <taxon>Eurotiomycetes</taxon>
        <taxon>Eurotiomycetidae</taxon>
        <taxon>Onygenales</taxon>
        <taxon>Ajellomycetaceae</taxon>
        <taxon>Paracoccidioides</taxon>
    </lineage>
</organism>
<accession>A0A0A0HZ23</accession>
<dbReference type="HOGENOM" id="CLU_1696062_0_0_1"/>
<sequence>MASIVCPEMLHKRVNIPKYGYRAPLLSATVYAAIATCRPISDWWHFLAKDMRFGKEGPVVSDARFLMDADAMVKEAGWFVERSGAGDAGCLHHCGWKVIGEEVRGPLKIAFGTAPEEDLRKHPRRPLLGTHRFPHSCLHSPCAFAEAGKVVLFTG</sequence>
<dbReference type="VEuPathDB" id="FungiDB:PADG_11059"/>
<dbReference type="KEGG" id="pbn:PADG_11059"/>
<protein>
    <submittedName>
        <fullName evidence="1">Uncharacterized protein</fullName>
    </submittedName>
</protein>
<proteinExistence type="predicted"/>
<dbReference type="EMBL" id="KN275957">
    <property type="protein sequence ID" value="KGM92610.1"/>
    <property type="molecule type" value="Genomic_DNA"/>
</dbReference>
<dbReference type="GeneID" id="22586956"/>
<dbReference type="AlphaFoldDB" id="A0A0A0HZ23"/>